<dbReference type="Proteomes" id="UP001230289">
    <property type="component" value="Unassembled WGS sequence"/>
</dbReference>
<protein>
    <recommendedName>
        <fullName evidence="3">FHA domain-containing protein</fullName>
    </recommendedName>
</protein>
<reference evidence="1 2" key="1">
    <citation type="submission" date="2023-08" db="EMBL/GenBank/DDBJ databases">
        <title>Microbacterium sp. nov., isolated from a waste landfill.</title>
        <authorList>
            <person name="Wen W."/>
        </authorList>
    </citation>
    <scope>NUCLEOTIDE SEQUENCE [LARGE SCALE GENOMIC DNA]</scope>
    <source>
        <strain evidence="1 2">ASV81</strain>
    </source>
</reference>
<accession>A0ABU0XID9</accession>
<gene>
    <name evidence="1" type="ORF">RBR11_05960</name>
</gene>
<keyword evidence="2" id="KW-1185">Reference proteome</keyword>
<sequence>MTGSIAVVAGITPDPDEPALHVEYCGEWHALRAGGSMSIGREADLVIDDNPFLHRHLLDVRQVEGLWVMSNVGTRLAVTVTDGAGRLQSWLGPGARLPLVFGLTTVVFTAGPTTYELSVHMAEPAFAEAAPRPVHGITTVGDVTLTPSQKLVILALAESMLLRDGVGMGEIPTGARAAARLGWSITRFNRKLDNVCDKFDRLGVRGLRGGMRSYATNRRIRLVEYAIAARIVTRADLPLLDMSPEDTA</sequence>
<proteinExistence type="predicted"/>
<organism evidence="1 2">
    <name type="scientific">Microbacterium capsulatum</name>
    <dbReference type="NCBI Taxonomy" id="3041921"/>
    <lineage>
        <taxon>Bacteria</taxon>
        <taxon>Bacillati</taxon>
        <taxon>Actinomycetota</taxon>
        <taxon>Actinomycetes</taxon>
        <taxon>Micrococcales</taxon>
        <taxon>Microbacteriaceae</taxon>
        <taxon>Microbacterium</taxon>
    </lineage>
</organism>
<evidence type="ECO:0008006" key="3">
    <source>
        <dbReference type="Google" id="ProtNLM"/>
    </source>
</evidence>
<comment type="caution">
    <text evidence="1">The sequence shown here is derived from an EMBL/GenBank/DDBJ whole genome shotgun (WGS) entry which is preliminary data.</text>
</comment>
<evidence type="ECO:0000313" key="1">
    <source>
        <dbReference type="EMBL" id="MDQ4213455.1"/>
    </source>
</evidence>
<dbReference type="EMBL" id="JAVFCB010000003">
    <property type="protein sequence ID" value="MDQ4213455.1"/>
    <property type="molecule type" value="Genomic_DNA"/>
</dbReference>
<dbReference type="RefSeq" id="WP_308488401.1">
    <property type="nucleotide sequence ID" value="NZ_JAVFCB010000003.1"/>
</dbReference>
<name>A0ABU0XID9_9MICO</name>
<evidence type="ECO:0000313" key="2">
    <source>
        <dbReference type="Proteomes" id="UP001230289"/>
    </source>
</evidence>